<comment type="similarity">
    <text evidence="1">Belongs to the ROK (NagC/XylR) family.</text>
</comment>
<organism evidence="3 4">
    <name type="scientific">Ferranicluibacter rubi</name>
    <dbReference type="NCBI Taxonomy" id="2715133"/>
    <lineage>
        <taxon>Bacteria</taxon>
        <taxon>Pseudomonadati</taxon>
        <taxon>Pseudomonadota</taxon>
        <taxon>Alphaproteobacteria</taxon>
        <taxon>Hyphomicrobiales</taxon>
        <taxon>Rhizobiaceae</taxon>
        <taxon>Ferranicluibacter</taxon>
    </lineage>
</organism>
<evidence type="ECO:0000256" key="2">
    <source>
        <dbReference type="SAM" id="MobiDB-lite"/>
    </source>
</evidence>
<dbReference type="CDD" id="cd00090">
    <property type="entry name" value="HTH_ARSR"/>
    <property type="match status" value="1"/>
</dbReference>
<dbReference type="InterPro" id="IPR036388">
    <property type="entry name" value="WH-like_DNA-bd_sf"/>
</dbReference>
<comment type="caution">
    <text evidence="3">The sequence shown here is derived from an EMBL/GenBank/DDBJ whole genome shotgun (WGS) entry which is preliminary data.</text>
</comment>
<dbReference type="PANTHER" id="PTHR18964:SF149">
    <property type="entry name" value="BIFUNCTIONAL UDP-N-ACETYLGLUCOSAMINE 2-EPIMERASE_N-ACETYLMANNOSAMINE KINASE"/>
    <property type="match status" value="1"/>
</dbReference>
<evidence type="ECO:0000313" key="3">
    <source>
        <dbReference type="EMBL" id="NHT77170.1"/>
    </source>
</evidence>
<feature type="compositionally biased region" description="Low complexity" evidence="2">
    <location>
        <begin position="14"/>
        <end position="27"/>
    </location>
</feature>
<protein>
    <submittedName>
        <fullName evidence="3">ROK family transcriptional regulator</fullName>
    </submittedName>
</protein>
<dbReference type="SUPFAM" id="SSF53067">
    <property type="entry name" value="Actin-like ATPase domain"/>
    <property type="match status" value="1"/>
</dbReference>
<gene>
    <name evidence="3" type="ORF">G8E10_15765</name>
</gene>
<reference evidence="3" key="1">
    <citation type="submission" date="2020-03" db="EMBL/GenBank/DDBJ databases">
        <title>Ferranicluibacter endophyticum gen. nov., sp. nov., a new genus isolated from Rubus ulmifolius Schott. stem.</title>
        <authorList>
            <person name="Roca-Couso R."/>
            <person name="Flores-Felix J.D."/>
            <person name="Igual J.M."/>
            <person name="Rivas R."/>
        </authorList>
    </citation>
    <scope>NUCLEOTIDE SEQUENCE</scope>
    <source>
        <strain evidence="3">CRRU44</strain>
    </source>
</reference>
<dbReference type="SUPFAM" id="SSF46785">
    <property type="entry name" value="Winged helix' DNA-binding domain"/>
    <property type="match status" value="1"/>
</dbReference>
<sequence length="360" mass="37578">MRPGQRLARRETKASSAGASGPGMSPGDIADHNSRVALSLIRTFGPLTRQELSDRLGLTEPAVTGIMSRLDAQGLVLKRKRSGTGRYHAAEFALQAEGALGLGISLSAETLEMALVDLFGTVVARAELQGMDVEKRLPDALASMLGAVSTRIPLGVGMAFAPGCTPQGDSIKHLLPGRPVFLMPDTEACLTGERLLGLGEPEGGLVVILIDDTVRAGLFIGGNTFRGMNGRAGQIGEMRPGRLHPSLTEVANRGAYLCALEAGPSALAAWTETAADRLLDAVVAIAGFVSPGALLLGGTLPEPVLDSLIARMQDQRNDQASTFVAALWIPPIRRATLGGRGIVIGAAMTPLMELLLPRTG</sequence>
<evidence type="ECO:0000256" key="1">
    <source>
        <dbReference type="ARBA" id="ARBA00006479"/>
    </source>
</evidence>
<accession>A0AA43ZFY9</accession>
<dbReference type="InterPro" id="IPR011991">
    <property type="entry name" value="ArsR-like_HTH"/>
</dbReference>
<dbReference type="PANTHER" id="PTHR18964">
    <property type="entry name" value="ROK (REPRESSOR, ORF, KINASE) FAMILY"/>
    <property type="match status" value="1"/>
</dbReference>
<dbReference type="CDD" id="cd23763">
    <property type="entry name" value="ASKHA_ATPase_ROK"/>
    <property type="match status" value="1"/>
</dbReference>
<proteinExistence type="inferred from homology"/>
<dbReference type="EMBL" id="JAANCM010000008">
    <property type="protein sequence ID" value="NHT77170.1"/>
    <property type="molecule type" value="Genomic_DNA"/>
</dbReference>
<name>A0AA43ZFY9_9HYPH</name>
<evidence type="ECO:0000313" key="4">
    <source>
        <dbReference type="Proteomes" id="UP001155840"/>
    </source>
</evidence>
<dbReference type="InterPro" id="IPR036390">
    <property type="entry name" value="WH_DNA-bd_sf"/>
</dbReference>
<dbReference type="Gene3D" id="1.10.10.10">
    <property type="entry name" value="Winged helix-like DNA-binding domain superfamily/Winged helix DNA-binding domain"/>
    <property type="match status" value="1"/>
</dbReference>
<dbReference type="GO" id="GO:0006355">
    <property type="term" value="P:regulation of DNA-templated transcription"/>
    <property type="evidence" value="ECO:0007669"/>
    <property type="project" value="UniProtKB-ARBA"/>
</dbReference>
<dbReference type="RefSeq" id="WP_110801446.1">
    <property type="nucleotide sequence ID" value="NZ_JAANCM010000008.1"/>
</dbReference>
<dbReference type="InterPro" id="IPR000600">
    <property type="entry name" value="ROK"/>
</dbReference>
<dbReference type="Gene3D" id="3.30.420.40">
    <property type="match status" value="1"/>
</dbReference>
<feature type="region of interest" description="Disordered" evidence="2">
    <location>
        <begin position="1"/>
        <end position="30"/>
    </location>
</feature>
<keyword evidence="4" id="KW-1185">Reference proteome</keyword>
<dbReference type="AlphaFoldDB" id="A0AA43ZFY9"/>
<dbReference type="Proteomes" id="UP001155840">
    <property type="component" value="Unassembled WGS sequence"/>
</dbReference>
<dbReference type="InterPro" id="IPR043129">
    <property type="entry name" value="ATPase_NBD"/>
</dbReference>